<name>A0A562TVG4_9SPHI</name>
<keyword evidence="1" id="KW-1133">Transmembrane helix</keyword>
<protein>
    <submittedName>
        <fullName evidence="2">Uncharacterized protein DUF4134</fullName>
    </submittedName>
</protein>
<organism evidence="2 3">
    <name type="scientific">Mucilaginibacter frigoritolerans</name>
    <dbReference type="NCBI Taxonomy" id="652788"/>
    <lineage>
        <taxon>Bacteria</taxon>
        <taxon>Pseudomonadati</taxon>
        <taxon>Bacteroidota</taxon>
        <taxon>Sphingobacteriia</taxon>
        <taxon>Sphingobacteriales</taxon>
        <taxon>Sphingobacteriaceae</taxon>
        <taxon>Mucilaginibacter</taxon>
    </lineage>
</organism>
<gene>
    <name evidence="2" type="ORF">JN11_03423</name>
</gene>
<evidence type="ECO:0000313" key="2">
    <source>
        <dbReference type="EMBL" id="TWI97601.1"/>
    </source>
</evidence>
<comment type="caution">
    <text evidence="2">The sequence shown here is derived from an EMBL/GenBank/DDBJ whole genome shotgun (WGS) entry which is preliminary data.</text>
</comment>
<accession>A0A562TVG4</accession>
<feature type="transmembrane region" description="Helical" evidence="1">
    <location>
        <begin position="101"/>
        <end position="123"/>
    </location>
</feature>
<dbReference type="Proteomes" id="UP000317010">
    <property type="component" value="Unassembled WGS sequence"/>
</dbReference>
<reference evidence="2 3" key="1">
    <citation type="submission" date="2019-07" db="EMBL/GenBank/DDBJ databases">
        <title>Genomic Encyclopedia of Archaeal and Bacterial Type Strains, Phase II (KMG-II): from individual species to whole genera.</title>
        <authorList>
            <person name="Goeker M."/>
        </authorList>
    </citation>
    <scope>NUCLEOTIDE SEQUENCE [LARGE SCALE GENOMIC DNA]</scope>
    <source>
        <strain evidence="2 3">ATCC BAA-1854</strain>
    </source>
</reference>
<evidence type="ECO:0000313" key="3">
    <source>
        <dbReference type="Proteomes" id="UP000317010"/>
    </source>
</evidence>
<evidence type="ECO:0000256" key="1">
    <source>
        <dbReference type="SAM" id="Phobius"/>
    </source>
</evidence>
<dbReference type="EMBL" id="VLLI01000010">
    <property type="protein sequence ID" value="TWI97601.1"/>
    <property type="molecule type" value="Genomic_DNA"/>
</dbReference>
<sequence>MFKTVKSKFKAVKCAFTNHIPYTAKQQALLKTLMFAAMLVAADSAFSQDGNAGIQSATTMIQGYFDTGCTLMYAIGAVVGIVGAIKVFNKWNAGEPDTNKVAAAWFGSCIFLVVVATVIKSFFGVS</sequence>
<dbReference type="InterPro" id="IPR025408">
    <property type="entry name" value="DUF4134"/>
</dbReference>
<feature type="transmembrane region" description="Helical" evidence="1">
    <location>
        <begin position="71"/>
        <end position="89"/>
    </location>
</feature>
<keyword evidence="1" id="KW-0472">Membrane</keyword>
<proteinExistence type="predicted"/>
<keyword evidence="1" id="KW-0812">Transmembrane</keyword>
<keyword evidence="3" id="KW-1185">Reference proteome</keyword>
<dbReference type="AlphaFoldDB" id="A0A562TVG4"/>
<dbReference type="Pfam" id="PF13572">
    <property type="entry name" value="DUF4134"/>
    <property type="match status" value="1"/>
</dbReference>